<dbReference type="Pfam" id="PF13545">
    <property type="entry name" value="HTH_Crp_2"/>
    <property type="match status" value="1"/>
</dbReference>
<dbReference type="InterPro" id="IPR018490">
    <property type="entry name" value="cNMP-bd_dom_sf"/>
</dbReference>
<dbReference type="SMART" id="SM00419">
    <property type="entry name" value="HTH_CRP"/>
    <property type="match status" value="1"/>
</dbReference>
<dbReference type="InterPro" id="IPR036390">
    <property type="entry name" value="WH_DNA-bd_sf"/>
</dbReference>
<accession>A0A1W6ZAK2</accession>
<feature type="domain" description="HTH crp-type" evidence="4">
    <location>
        <begin position="221"/>
        <end position="294"/>
    </location>
</feature>
<dbReference type="PANTHER" id="PTHR24567">
    <property type="entry name" value="CRP FAMILY TRANSCRIPTIONAL REGULATORY PROTEIN"/>
    <property type="match status" value="1"/>
</dbReference>
<dbReference type="GO" id="GO:0003677">
    <property type="term" value="F:DNA binding"/>
    <property type="evidence" value="ECO:0007669"/>
    <property type="project" value="UniProtKB-KW"/>
</dbReference>
<proteinExistence type="predicted"/>
<evidence type="ECO:0000256" key="1">
    <source>
        <dbReference type="ARBA" id="ARBA00023015"/>
    </source>
</evidence>
<dbReference type="Proteomes" id="UP000194161">
    <property type="component" value="Chromosome"/>
</dbReference>
<dbReference type="FunFam" id="1.10.10.10:FF:000028">
    <property type="entry name" value="Fumarate/nitrate reduction transcriptional regulator Fnr"/>
    <property type="match status" value="1"/>
</dbReference>
<dbReference type="PANTHER" id="PTHR24567:SF75">
    <property type="entry name" value="FUMARATE AND NITRATE REDUCTION REGULATORY PROTEIN"/>
    <property type="match status" value="1"/>
</dbReference>
<dbReference type="GO" id="GO:0003700">
    <property type="term" value="F:DNA-binding transcription factor activity"/>
    <property type="evidence" value="ECO:0007669"/>
    <property type="project" value="InterPro"/>
</dbReference>
<dbReference type="InterPro" id="IPR050397">
    <property type="entry name" value="Env_Response_Regulators"/>
</dbReference>
<evidence type="ECO:0000313" key="5">
    <source>
        <dbReference type="EMBL" id="ARP94190.1"/>
    </source>
</evidence>
<dbReference type="OrthoDB" id="7643467at2"/>
<dbReference type="Gene3D" id="1.10.10.10">
    <property type="entry name" value="Winged helix-like DNA-binding domain superfamily/Winged helix DNA-binding domain"/>
    <property type="match status" value="1"/>
</dbReference>
<name>A0A1W6ZAK2_9BORD</name>
<evidence type="ECO:0000313" key="6">
    <source>
        <dbReference type="Proteomes" id="UP000194161"/>
    </source>
</evidence>
<dbReference type="SMART" id="SM00100">
    <property type="entry name" value="cNMP"/>
    <property type="match status" value="1"/>
</dbReference>
<dbReference type="AlphaFoldDB" id="A0A1W6ZAK2"/>
<dbReference type="CDD" id="cd00092">
    <property type="entry name" value="HTH_CRP"/>
    <property type="match status" value="1"/>
</dbReference>
<reference evidence="5 6" key="1">
    <citation type="submission" date="2017-05" db="EMBL/GenBank/DDBJ databases">
        <title>Complete and WGS of Bordetella genogroups.</title>
        <authorList>
            <person name="Spilker T."/>
            <person name="LiPuma J."/>
        </authorList>
    </citation>
    <scope>NUCLEOTIDE SEQUENCE [LARGE SCALE GENOMIC DNA]</scope>
    <source>
        <strain evidence="5 6">AU7206</strain>
    </source>
</reference>
<dbReference type="STRING" id="463040.CAL15_07225"/>
<dbReference type="KEGG" id="bgm:CAL15_07225"/>
<evidence type="ECO:0000256" key="3">
    <source>
        <dbReference type="ARBA" id="ARBA00023163"/>
    </source>
</evidence>
<keyword evidence="2" id="KW-0238">DNA-binding</keyword>
<dbReference type="SUPFAM" id="SSF51206">
    <property type="entry name" value="cAMP-binding domain-like"/>
    <property type="match status" value="1"/>
</dbReference>
<organism evidence="5 6">
    <name type="scientific">Bordetella genomosp. 13</name>
    <dbReference type="NCBI Taxonomy" id="463040"/>
    <lineage>
        <taxon>Bacteria</taxon>
        <taxon>Pseudomonadati</taxon>
        <taxon>Pseudomonadota</taxon>
        <taxon>Betaproteobacteria</taxon>
        <taxon>Burkholderiales</taxon>
        <taxon>Alcaligenaceae</taxon>
        <taxon>Bordetella</taxon>
    </lineage>
</organism>
<keyword evidence="6" id="KW-1185">Reference proteome</keyword>
<keyword evidence="1" id="KW-0805">Transcription regulation</keyword>
<keyword evidence="3" id="KW-0804">Transcription</keyword>
<dbReference type="SUPFAM" id="SSF46785">
    <property type="entry name" value="Winged helix' DNA-binding domain"/>
    <property type="match status" value="1"/>
</dbReference>
<dbReference type="Pfam" id="PF00027">
    <property type="entry name" value="cNMP_binding"/>
    <property type="match status" value="1"/>
</dbReference>
<dbReference type="InterPro" id="IPR000595">
    <property type="entry name" value="cNMP-bd_dom"/>
</dbReference>
<dbReference type="InterPro" id="IPR014710">
    <property type="entry name" value="RmlC-like_jellyroll"/>
</dbReference>
<dbReference type="InterPro" id="IPR012318">
    <property type="entry name" value="HTH_CRP"/>
</dbReference>
<dbReference type="PRINTS" id="PR00034">
    <property type="entry name" value="HTHCRP"/>
</dbReference>
<evidence type="ECO:0000259" key="4">
    <source>
        <dbReference type="PROSITE" id="PS51063"/>
    </source>
</evidence>
<protein>
    <recommendedName>
        <fullName evidence="4">HTH crp-type domain-containing protein</fullName>
    </recommendedName>
</protein>
<dbReference type="InterPro" id="IPR018335">
    <property type="entry name" value="Tscrpt_reg_HTH_Crp-type_CS"/>
</dbReference>
<dbReference type="GO" id="GO:0005829">
    <property type="term" value="C:cytosol"/>
    <property type="evidence" value="ECO:0007669"/>
    <property type="project" value="TreeGrafter"/>
</dbReference>
<dbReference type="Gene3D" id="2.60.120.10">
    <property type="entry name" value="Jelly Rolls"/>
    <property type="match status" value="1"/>
</dbReference>
<sequence>MAHHASPSPAPYAIGRTSAGSVPRIAHPAFALESAVSTLVTGELMSAVERQASTPGTAGVIWLHSRVFRDAPSSLPCRRCDAGRLCQISALGSGGLVAALGTQIRMRSVRAGEVIYCAGDAFRNLYVPTCGICKSVRVDRDGRQQITGFKISGECFGTDGIASGRHQCEAVALMDMQVCVLPFLRAEALADELPDVHRGLARLLSNETLHKEALLMLIANRNAEQRVAAFLLDLSARFGERTADPSRFPLHISREDIGAYLGLTLETVSRTFSHFRQRGLIDREGRIIRLTDMDALVEI</sequence>
<dbReference type="EMBL" id="CP021111">
    <property type="protein sequence ID" value="ARP94190.1"/>
    <property type="molecule type" value="Genomic_DNA"/>
</dbReference>
<dbReference type="PROSITE" id="PS51063">
    <property type="entry name" value="HTH_CRP_2"/>
    <property type="match status" value="1"/>
</dbReference>
<evidence type="ECO:0000256" key="2">
    <source>
        <dbReference type="ARBA" id="ARBA00023125"/>
    </source>
</evidence>
<gene>
    <name evidence="5" type="ORF">CAL15_07225</name>
</gene>
<dbReference type="CDD" id="cd00038">
    <property type="entry name" value="CAP_ED"/>
    <property type="match status" value="1"/>
</dbReference>
<dbReference type="PROSITE" id="PS00042">
    <property type="entry name" value="HTH_CRP_1"/>
    <property type="match status" value="1"/>
</dbReference>
<dbReference type="InterPro" id="IPR036388">
    <property type="entry name" value="WH-like_DNA-bd_sf"/>
</dbReference>